<gene>
    <name evidence="2" type="ORF">GSLYS_00017342001</name>
</gene>
<comment type="caution">
    <text evidence="2">The sequence shown here is derived from an EMBL/GenBank/DDBJ whole genome shotgun (WGS) entry which is preliminary data.</text>
</comment>
<protein>
    <submittedName>
        <fullName evidence="2">Uncharacterized protein</fullName>
    </submittedName>
</protein>
<feature type="transmembrane region" description="Helical" evidence="1">
    <location>
        <begin position="21"/>
        <end position="44"/>
    </location>
</feature>
<proteinExistence type="predicted"/>
<feature type="non-terminal residue" evidence="2">
    <location>
        <position position="117"/>
    </location>
</feature>
<keyword evidence="1" id="KW-0812">Transmembrane</keyword>
<organism evidence="2 3">
    <name type="scientific">Lymnaea stagnalis</name>
    <name type="common">Great pond snail</name>
    <name type="synonym">Helix stagnalis</name>
    <dbReference type="NCBI Taxonomy" id="6523"/>
    <lineage>
        <taxon>Eukaryota</taxon>
        <taxon>Metazoa</taxon>
        <taxon>Spiralia</taxon>
        <taxon>Lophotrochozoa</taxon>
        <taxon>Mollusca</taxon>
        <taxon>Gastropoda</taxon>
        <taxon>Heterobranchia</taxon>
        <taxon>Euthyneura</taxon>
        <taxon>Panpulmonata</taxon>
        <taxon>Hygrophila</taxon>
        <taxon>Lymnaeoidea</taxon>
        <taxon>Lymnaeidae</taxon>
        <taxon>Lymnaea</taxon>
    </lineage>
</organism>
<keyword evidence="3" id="KW-1185">Reference proteome</keyword>
<dbReference type="EMBL" id="CAXITT010000578">
    <property type="protein sequence ID" value="CAL1543829.1"/>
    <property type="molecule type" value="Genomic_DNA"/>
</dbReference>
<evidence type="ECO:0000313" key="3">
    <source>
        <dbReference type="Proteomes" id="UP001497497"/>
    </source>
</evidence>
<name>A0AAV2IAP7_LYMST</name>
<dbReference type="Proteomes" id="UP001497497">
    <property type="component" value="Unassembled WGS sequence"/>
</dbReference>
<keyword evidence="1" id="KW-1133">Transmembrane helix</keyword>
<sequence>THRDEWRGLHSLYQVKRETMILFEIMNALFVVSALTISTEAFWMTSEVLHSGVSTIPSTNKREACQKNANGEGILLNSVIYRYKEKQYCYQLVNASSVLMQTFRRHCNGKSRCLLSR</sequence>
<accession>A0AAV2IAP7</accession>
<feature type="non-terminal residue" evidence="2">
    <location>
        <position position="1"/>
    </location>
</feature>
<keyword evidence="1" id="KW-0472">Membrane</keyword>
<dbReference type="AlphaFoldDB" id="A0AAV2IAP7"/>
<reference evidence="2 3" key="1">
    <citation type="submission" date="2024-04" db="EMBL/GenBank/DDBJ databases">
        <authorList>
            <consortium name="Genoscope - CEA"/>
            <person name="William W."/>
        </authorList>
    </citation>
    <scope>NUCLEOTIDE SEQUENCE [LARGE SCALE GENOMIC DNA]</scope>
</reference>
<evidence type="ECO:0000256" key="1">
    <source>
        <dbReference type="SAM" id="Phobius"/>
    </source>
</evidence>
<evidence type="ECO:0000313" key="2">
    <source>
        <dbReference type="EMBL" id="CAL1543829.1"/>
    </source>
</evidence>